<evidence type="ECO:0000313" key="2">
    <source>
        <dbReference type="Proteomes" id="UP000234197"/>
    </source>
</evidence>
<proteinExistence type="predicted"/>
<dbReference type="Proteomes" id="UP000234197">
    <property type="component" value="Unassembled WGS sequence"/>
</dbReference>
<organism evidence="1 2">
    <name type="scientific">Veillonella parvula</name>
    <name type="common">Staphylococcus parvulus</name>
    <dbReference type="NCBI Taxonomy" id="29466"/>
    <lineage>
        <taxon>Bacteria</taxon>
        <taxon>Bacillati</taxon>
        <taxon>Bacillota</taxon>
        <taxon>Negativicutes</taxon>
        <taxon>Veillonellales</taxon>
        <taxon>Veillonellaceae</taxon>
        <taxon>Veillonella</taxon>
    </lineage>
</organism>
<dbReference type="EMBL" id="PKMC02000006">
    <property type="protein sequence ID" value="MEO9178512.1"/>
    <property type="molecule type" value="Genomic_DNA"/>
</dbReference>
<dbReference type="RefSeq" id="WP_004697963.1">
    <property type="nucleotide sequence ID" value="NZ_CBDEQO010000017.1"/>
</dbReference>
<reference evidence="1 2" key="2">
    <citation type="submission" date="2024-04" db="EMBL/GenBank/DDBJ databases">
        <title>Na.</title>
        <authorList>
            <person name="Choi B."/>
        </authorList>
    </citation>
    <scope>NUCLEOTIDE SEQUENCE [LARGE SCALE GENOMIC DNA]</scope>
    <source>
        <strain evidence="1 2">UMB0138</strain>
    </source>
</reference>
<accession>A0ABV0ICW5</accession>
<comment type="caution">
    <text evidence="1">The sequence shown here is derived from an EMBL/GenBank/DDBJ whole genome shotgun (WGS) entry which is preliminary data.</text>
</comment>
<keyword evidence="2" id="KW-1185">Reference proteome</keyword>
<reference evidence="2" key="1">
    <citation type="submission" date="2017-12" db="EMBL/GenBank/DDBJ databases">
        <title>Phylogenetic diversity of female urinary microbiome.</title>
        <authorList>
            <person name="Thomas-White K."/>
            <person name="Wolfe A.J."/>
        </authorList>
    </citation>
    <scope>NUCLEOTIDE SEQUENCE [LARGE SCALE GENOMIC DNA]</scope>
    <source>
        <strain evidence="2">UMB0138</strain>
    </source>
</reference>
<gene>
    <name evidence="1" type="ORF">CYJ21_006070</name>
</gene>
<sequence>MSILVEIKVRRKKNQLLKPLIEKFRAKVTTKEIARSNRKNPKEIDL</sequence>
<evidence type="ECO:0000313" key="1">
    <source>
        <dbReference type="EMBL" id="MEO9178512.1"/>
    </source>
</evidence>
<name>A0ABV0ICW5_VEIPA</name>
<protein>
    <submittedName>
        <fullName evidence="1">Uncharacterized protein</fullName>
    </submittedName>
</protein>